<dbReference type="InterPro" id="IPR004107">
    <property type="entry name" value="Integrase_SAM-like_N"/>
</dbReference>
<dbReference type="PATRIC" id="fig|59750.3.peg.6247"/>
<evidence type="ECO:0000256" key="2">
    <source>
        <dbReference type="ARBA" id="ARBA00023125"/>
    </source>
</evidence>
<keyword evidence="3" id="KW-0233">DNA recombination</keyword>
<reference evidence="7 8" key="1">
    <citation type="submission" date="2015-07" db="EMBL/GenBank/DDBJ databases">
        <title>A draft genome sequence of Mycobacterium wolinskyi.</title>
        <authorList>
            <person name="de Man T.J."/>
            <person name="Perry K.A."/>
            <person name="Coulliette A.D."/>
            <person name="Jensen B."/>
            <person name="Toney N.C."/>
            <person name="Limbago B.M."/>
            <person name="Noble-Wang J."/>
        </authorList>
    </citation>
    <scope>NUCLEOTIDE SEQUENCE [LARGE SCALE GENOMIC DNA]</scope>
    <source>
        <strain evidence="7 8">CDC_01</strain>
    </source>
</reference>
<protein>
    <submittedName>
        <fullName evidence="7">Transposase</fullName>
    </submittedName>
</protein>
<gene>
    <name evidence="7" type="ORF">AFM11_35840</name>
</gene>
<evidence type="ECO:0000256" key="1">
    <source>
        <dbReference type="ARBA" id="ARBA00022908"/>
    </source>
</evidence>
<organism evidence="7 8">
    <name type="scientific">Mycolicibacterium wolinskyi</name>
    <dbReference type="NCBI Taxonomy" id="59750"/>
    <lineage>
        <taxon>Bacteria</taxon>
        <taxon>Bacillati</taxon>
        <taxon>Actinomycetota</taxon>
        <taxon>Actinomycetes</taxon>
        <taxon>Mycobacteriales</taxon>
        <taxon>Mycobacteriaceae</taxon>
        <taxon>Mycolicibacterium</taxon>
    </lineage>
</organism>
<dbReference type="PANTHER" id="PTHR30349">
    <property type="entry name" value="PHAGE INTEGRASE-RELATED"/>
    <property type="match status" value="1"/>
</dbReference>
<accession>A0A132PB10</accession>
<evidence type="ECO:0000313" key="7">
    <source>
        <dbReference type="EMBL" id="KWX19447.1"/>
    </source>
</evidence>
<dbReference type="InterPro" id="IPR044068">
    <property type="entry name" value="CB"/>
</dbReference>
<evidence type="ECO:0000256" key="3">
    <source>
        <dbReference type="ARBA" id="ARBA00023172"/>
    </source>
</evidence>
<dbReference type="InterPro" id="IPR013762">
    <property type="entry name" value="Integrase-like_cat_sf"/>
</dbReference>
<dbReference type="InterPro" id="IPR050090">
    <property type="entry name" value="Tyrosine_recombinase_XerCD"/>
</dbReference>
<dbReference type="EMBL" id="LGTW01000051">
    <property type="protein sequence ID" value="KWX19447.1"/>
    <property type="molecule type" value="Genomic_DNA"/>
</dbReference>
<dbReference type="Gene3D" id="1.10.150.130">
    <property type="match status" value="1"/>
</dbReference>
<dbReference type="PROSITE" id="PS51900">
    <property type="entry name" value="CB"/>
    <property type="match status" value="1"/>
</dbReference>
<dbReference type="InterPro" id="IPR010998">
    <property type="entry name" value="Integrase_recombinase_N"/>
</dbReference>
<name>A0A132PB10_9MYCO</name>
<dbReference type="AlphaFoldDB" id="A0A132PB10"/>
<dbReference type="Pfam" id="PF00589">
    <property type="entry name" value="Phage_integrase"/>
    <property type="match status" value="1"/>
</dbReference>
<evidence type="ECO:0000259" key="6">
    <source>
        <dbReference type="PROSITE" id="PS51900"/>
    </source>
</evidence>
<feature type="domain" description="Tyr recombinase" evidence="5">
    <location>
        <begin position="177"/>
        <end position="369"/>
    </location>
</feature>
<keyword evidence="1" id="KW-0229">DNA integration</keyword>
<dbReference type="SUPFAM" id="SSF56349">
    <property type="entry name" value="DNA breaking-rejoining enzymes"/>
    <property type="match status" value="1"/>
</dbReference>
<evidence type="ECO:0000259" key="5">
    <source>
        <dbReference type="PROSITE" id="PS51898"/>
    </source>
</evidence>
<dbReference type="GO" id="GO:0006310">
    <property type="term" value="P:DNA recombination"/>
    <property type="evidence" value="ECO:0007669"/>
    <property type="project" value="UniProtKB-KW"/>
</dbReference>
<dbReference type="InterPro" id="IPR011010">
    <property type="entry name" value="DNA_brk_join_enz"/>
</dbReference>
<comment type="caution">
    <text evidence="7">The sequence shown here is derived from an EMBL/GenBank/DDBJ whole genome shotgun (WGS) entry which is preliminary data.</text>
</comment>
<dbReference type="CDD" id="cd00397">
    <property type="entry name" value="DNA_BRE_C"/>
    <property type="match status" value="1"/>
</dbReference>
<keyword evidence="8" id="KW-1185">Reference proteome</keyword>
<dbReference type="Proteomes" id="UP000070612">
    <property type="component" value="Unassembled WGS sequence"/>
</dbReference>
<dbReference type="GO" id="GO:0015074">
    <property type="term" value="P:DNA integration"/>
    <property type="evidence" value="ECO:0007669"/>
    <property type="project" value="UniProtKB-KW"/>
</dbReference>
<dbReference type="GO" id="GO:0003677">
    <property type="term" value="F:DNA binding"/>
    <property type="evidence" value="ECO:0007669"/>
    <property type="project" value="UniProtKB-UniRule"/>
</dbReference>
<sequence>MRVVPVSDPGVGEPAVQLVDGQGRVVEDVAAFLRALTVRRFSPNTVRAYAHDLQKLMLFLEEQGLTVQDFTPARAMDFLVTLRRTPSTRKAQRLELAATVDDGRLLSPRTCNRILAAVSSFYEFLITCERYDGRENPILKQADSAALRAAGRWRPPLLNSKKQIPVRRTLRVKTVDSLPRPLPDETYRALILVMRTKRDRALLELMHEGGLRPGEALGLCLEDISYGRRRVTIRHRDSHPKGVRQKSRRERVVDLLEDRALPAINDYVLRERPQDAETDYVFLVGGGGKRRHEPLSYDGMVRMFARAAERAGVRDPWLTPHALRHTHATRMFEGGMRELTLMARLGHASPDSTKIYTRISDHEVAADYRRALESEDSNE</sequence>
<dbReference type="Gene3D" id="1.10.443.10">
    <property type="entry name" value="Intergrase catalytic core"/>
    <property type="match status" value="1"/>
</dbReference>
<proteinExistence type="predicted"/>
<evidence type="ECO:0000313" key="8">
    <source>
        <dbReference type="Proteomes" id="UP000070612"/>
    </source>
</evidence>
<evidence type="ECO:0000256" key="4">
    <source>
        <dbReference type="PROSITE-ProRule" id="PRU01248"/>
    </source>
</evidence>
<dbReference type="InterPro" id="IPR002104">
    <property type="entry name" value="Integrase_catalytic"/>
</dbReference>
<feature type="domain" description="Core-binding (CB)" evidence="6">
    <location>
        <begin position="23"/>
        <end position="126"/>
    </location>
</feature>
<dbReference type="PANTHER" id="PTHR30349:SF81">
    <property type="entry name" value="TYROSINE RECOMBINASE XERC"/>
    <property type="match status" value="1"/>
</dbReference>
<dbReference type="PROSITE" id="PS51898">
    <property type="entry name" value="TYR_RECOMBINASE"/>
    <property type="match status" value="1"/>
</dbReference>
<dbReference type="RefSeq" id="WP_067859988.1">
    <property type="nucleotide sequence ID" value="NZ_LGTW01000051.1"/>
</dbReference>
<dbReference type="Pfam" id="PF02899">
    <property type="entry name" value="Phage_int_SAM_1"/>
    <property type="match status" value="1"/>
</dbReference>
<keyword evidence="2 4" id="KW-0238">DNA-binding</keyword>